<accession>A0A481ZA11</accession>
<dbReference type="EMBL" id="MK500578">
    <property type="protein sequence ID" value="QBK92466.1"/>
    <property type="molecule type" value="Genomic_DNA"/>
</dbReference>
<feature type="transmembrane region" description="Helical" evidence="1">
    <location>
        <begin position="45"/>
        <end position="70"/>
    </location>
</feature>
<keyword evidence="1" id="KW-1133">Transmembrane helix</keyword>
<feature type="transmembrane region" description="Helical" evidence="1">
    <location>
        <begin position="82"/>
        <end position="102"/>
    </location>
</feature>
<feature type="transmembrane region" description="Helical" evidence="1">
    <location>
        <begin position="154"/>
        <end position="181"/>
    </location>
</feature>
<protein>
    <recommendedName>
        <fullName evidence="3">Transmembrane protein</fullName>
    </recommendedName>
</protein>
<feature type="transmembrane region" description="Helical" evidence="1">
    <location>
        <begin position="114"/>
        <end position="134"/>
    </location>
</feature>
<gene>
    <name evidence="2" type="ORF">LCPAC401_01040</name>
</gene>
<reference evidence="2" key="1">
    <citation type="journal article" date="2019" name="MBio">
        <title>Virus Genomes from Deep Sea Sediments Expand the Ocean Megavirome and Support Independent Origins of Viral Gigantism.</title>
        <authorList>
            <person name="Backstrom D."/>
            <person name="Yutin N."/>
            <person name="Jorgensen S.L."/>
            <person name="Dharamshi J."/>
            <person name="Homa F."/>
            <person name="Zaremba-Niedwiedzka K."/>
            <person name="Spang A."/>
            <person name="Wolf Y.I."/>
            <person name="Koonin E.V."/>
            <person name="Ettema T.J."/>
        </authorList>
    </citation>
    <scope>NUCLEOTIDE SEQUENCE</scope>
</reference>
<sequence>MSDVVIKVKPMSIGKLKAAREDSEQGERDFINPFIIIGKWFEEQLLGLITILFLVILFVIPISATIIYISFSGDLDECDVDFKTWLLSFIILTFITITGTLIEKKFGGDDKSPCAKCSSCIGLSLWIAACVLFAKSVETGVCEKVSIHVYKYVLSIVFMVPAAAALVVAIVILVCFCFCFYQCLCVMINSID</sequence>
<name>A0A481ZA11_9VIRU</name>
<evidence type="ECO:0000256" key="1">
    <source>
        <dbReference type="SAM" id="Phobius"/>
    </source>
</evidence>
<keyword evidence="1" id="KW-0812">Transmembrane</keyword>
<proteinExistence type="predicted"/>
<evidence type="ECO:0000313" key="2">
    <source>
        <dbReference type="EMBL" id="QBK92466.1"/>
    </source>
</evidence>
<keyword evidence="1" id="KW-0472">Membrane</keyword>
<evidence type="ECO:0008006" key="3">
    <source>
        <dbReference type="Google" id="ProtNLM"/>
    </source>
</evidence>
<organism evidence="2">
    <name type="scientific">Pithovirus LCPAC401</name>
    <dbReference type="NCBI Taxonomy" id="2506595"/>
    <lineage>
        <taxon>Viruses</taxon>
        <taxon>Pithoviruses</taxon>
    </lineage>
</organism>